<feature type="chain" id="PRO_5024977173" evidence="1">
    <location>
        <begin position="22"/>
        <end position="212"/>
    </location>
</feature>
<dbReference type="InterPro" id="IPR013974">
    <property type="entry name" value="SAF"/>
</dbReference>
<protein>
    <submittedName>
        <fullName evidence="3">Pilus assembly protein CpaB</fullName>
    </submittedName>
</protein>
<dbReference type="EMBL" id="RBIL01000002">
    <property type="protein sequence ID" value="RKQ88045.1"/>
    <property type="molecule type" value="Genomic_DNA"/>
</dbReference>
<name>A0A660L3Z7_9ACTN</name>
<sequence>MTRRRRAAVLLALAVVLGALSASHMARREAALEAQLGPLTEVVVARVDLPAGRTLRLQDLGVRALPARYAPVGEPVFAAALAGRKLAVPVVAGGAVTAELIAREPEEPPVKRGERAVDVVASGSVSAGVRVDVVVTTDKQTRLALQDVEVLAAKPAAAKDGGGPRVAATLRVPVTDAVYLVAAQEYARDVRLLARVPGDARAVDALTVGDGL</sequence>
<evidence type="ECO:0000259" key="2">
    <source>
        <dbReference type="SMART" id="SM00858"/>
    </source>
</evidence>
<evidence type="ECO:0000256" key="1">
    <source>
        <dbReference type="SAM" id="SignalP"/>
    </source>
</evidence>
<dbReference type="CDD" id="cd11614">
    <property type="entry name" value="SAF_CpaB_FlgA_like"/>
    <property type="match status" value="1"/>
</dbReference>
<reference evidence="3 4" key="1">
    <citation type="submission" date="2018-10" db="EMBL/GenBank/DDBJ databases">
        <title>Genomic Encyclopedia of Archaeal and Bacterial Type Strains, Phase II (KMG-II): from individual species to whole genera.</title>
        <authorList>
            <person name="Goeker M."/>
        </authorList>
    </citation>
    <scope>NUCLEOTIDE SEQUENCE [LARGE SCALE GENOMIC DNA]</scope>
    <source>
        <strain evidence="3 4">DSM 14954</strain>
    </source>
</reference>
<proteinExistence type="predicted"/>
<dbReference type="AlphaFoldDB" id="A0A660L3Z7"/>
<keyword evidence="4" id="KW-1185">Reference proteome</keyword>
<organism evidence="3 4">
    <name type="scientific">Solirubrobacter pauli</name>
    <dbReference type="NCBI Taxonomy" id="166793"/>
    <lineage>
        <taxon>Bacteria</taxon>
        <taxon>Bacillati</taxon>
        <taxon>Actinomycetota</taxon>
        <taxon>Thermoleophilia</taxon>
        <taxon>Solirubrobacterales</taxon>
        <taxon>Solirubrobacteraceae</taxon>
        <taxon>Solirubrobacter</taxon>
    </lineage>
</organism>
<keyword evidence="1" id="KW-0732">Signal</keyword>
<feature type="domain" description="SAF" evidence="2">
    <location>
        <begin position="40"/>
        <end position="102"/>
    </location>
</feature>
<feature type="signal peptide" evidence="1">
    <location>
        <begin position="1"/>
        <end position="21"/>
    </location>
</feature>
<dbReference type="Proteomes" id="UP000278962">
    <property type="component" value="Unassembled WGS sequence"/>
</dbReference>
<gene>
    <name evidence="3" type="ORF">C8N24_6084</name>
</gene>
<evidence type="ECO:0000313" key="3">
    <source>
        <dbReference type="EMBL" id="RKQ88045.1"/>
    </source>
</evidence>
<evidence type="ECO:0000313" key="4">
    <source>
        <dbReference type="Proteomes" id="UP000278962"/>
    </source>
</evidence>
<accession>A0A660L3Z7</accession>
<dbReference type="Pfam" id="PF08666">
    <property type="entry name" value="SAF"/>
    <property type="match status" value="1"/>
</dbReference>
<dbReference type="OrthoDB" id="5243977at2"/>
<dbReference type="SMART" id="SM00858">
    <property type="entry name" value="SAF"/>
    <property type="match status" value="1"/>
</dbReference>
<dbReference type="RefSeq" id="WP_121257207.1">
    <property type="nucleotide sequence ID" value="NZ_RBIL01000002.1"/>
</dbReference>
<comment type="caution">
    <text evidence="3">The sequence shown here is derived from an EMBL/GenBank/DDBJ whole genome shotgun (WGS) entry which is preliminary data.</text>
</comment>